<dbReference type="SUPFAM" id="SSF53098">
    <property type="entry name" value="Ribonuclease H-like"/>
    <property type="match status" value="1"/>
</dbReference>
<feature type="domain" description="Integrase zinc-binding" evidence="2">
    <location>
        <begin position="87"/>
        <end position="136"/>
    </location>
</feature>
<dbReference type="Gene3D" id="1.10.340.70">
    <property type="match status" value="1"/>
</dbReference>
<dbReference type="Pfam" id="PF17921">
    <property type="entry name" value="Integrase_H2C2"/>
    <property type="match status" value="1"/>
</dbReference>
<sequence length="669" mass="75614">LDKKEITETFPLETLGMIAFRGDSSTTWFADIANYHAGNFIVKGMSSQQKKKFFKDVNHYFWDDPYLFKIYADQVIRRCVHGQEAVDILTACPNGPTMGHYDANFTAKKVFDSDFYWPTIYRDAHDLVTRCDACQRQVMLKYGVTHRLSIVYHPQTSRQVEVLNRSLKRILERTVGDNRASWPDKLDNTLWAFRTAFKTPIEWTPYKLVYGKACHLPIELEHKAYWALKHCNFDLKTTSDHQKVRLNELNKLQDQAYENSLIYKEKTKKIHDSKIKNHVFNVGDRVLLFNSRLNIFSRNLKTRWTGPFAVAQVLTYRTIELSQTGRPNFKEDIIIKLNKRHRKKVVPYTRFLSLLMIYKMKECYGDGKVTPYPTQVFSVNNWALKPNQPEEHPFTDHMLVICAAATPAVFKAPKLSSNAERVPQGTKPRVKHGHKKHLNSSKQPPVSNSKVTKGGSFKAPNGPKTGHLKRKKESSSTMDSNPRETSVSTPVVAEMHKEDQQKSAPSNLIPQQQGMNEGTENTSYDLSFAGIDPHVLADKTKSVSEGLETVITQPTTGKGASSIAIQIEEDEASGTINDKDEEADKVHANINVKTEDALSQKHKLEPEKNKAKAEAALLRAQPSFPNIEQLNELLAIASKKTKYGSVPSAGQAGTQPAEGEKNTNQATIS</sequence>
<accession>A0A699HRY6</accession>
<feature type="compositionally biased region" description="Polar residues" evidence="1">
    <location>
        <begin position="440"/>
        <end position="451"/>
    </location>
</feature>
<feature type="compositionally biased region" description="Polar residues" evidence="1">
    <location>
        <begin position="502"/>
        <end position="523"/>
    </location>
</feature>
<keyword evidence="3" id="KW-0548">Nucleotidyltransferase</keyword>
<evidence type="ECO:0000259" key="2">
    <source>
        <dbReference type="Pfam" id="PF17921"/>
    </source>
</evidence>
<feature type="region of interest" description="Disordered" evidence="1">
    <location>
        <begin position="644"/>
        <end position="669"/>
    </location>
</feature>
<feature type="compositionally biased region" description="Basic residues" evidence="1">
    <location>
        <begin position="428"/>
        <end position="439"/>
    </location>
</feature>
<dbReference type="GO" id="GO:0003676">
    <property type="term" value="F:nucleic acid binding"/>
    <property type="evidence" value="ECO:0007669"/>
    <property type="project" value="InterPro"/>
</dbReference>
<dbReference type="GO" id="GO:0003964">
    <property type="term" value="F:RNA-directed DNA polymerase activity"/>
    <property type="evidence" value="ECO:0007669"/>
    <property type="project" value="UniProtKB-KW"/>
</dbReference>
<evidence type="ECO:0000313" key="3">
    <source>
        <dbReference type="EMBL" id="GEY56707.1"/>
    </source>
</evidence>
<keyword evidence="3" id="KW-0808">Transferase</keyword>
<protein>
    <submittedName>
        <fullName evidence="3">Reverse transcriptase domain-containing protein</fullName>
    </submittedName>
</protein>
<comment type="caution">
    <text evidence="3">The sequence shown here is derived from an EMBL/GenBank/DDBJ whole genome shotgun (WGS) entry which is preliminary data.</text>
</comment>
<dbReference type="InterPro" id="IPR036397">
    <property type="entry name" value="RNaseH_sf"/>
</dbReference>
<dbReference type="PANTHER" id="PTHR48475:SF1">
    <property type="entry name" value="RNASE H TYPE-1 DOMAIN-CONTAINING PROTEIN"/>
    <property type="match status" value="1"/>
</dbReference>
<keyword evidence="3" id="KW-0695">RNA-directed DNA polymerase</keyword>
<dbReference type="Gene3D" id="3.30.420.10">
    <property type="entry name" value="Ribonuclease H-like superfamily/Ribonuclease H"/>
    <property type="match status" value="1"/>
</dbReference>
<evidence type="ECO:0000256" key="1">
    <source>
        <dbReference type="SAM" id="MobiDB-lite"/>
    </source>
</evidence>
<reference evidence="3" key="1">
    <citation type="journal article" date="2019" name="Sci. Rep.">
        <title>Draft genome of Tanacetum cinerariifolium, the natural source of mosquito coil.</title>
        <authorList>
            <person name="Yamashiro T."/>
            <person name="Shiraishi A."/>
            <person name="Satake H."/>
            <person name="Nakayama K."/>
        </authorList>
    </citation>
    <scope>NUCLEOTIDE SEQUENCE</scope>
</reference>
<dbReference type="AlphaFoldDB" id="A0A699HRY6"/>
<name>A0A699HRY6_TANCI</name>
<dbReference type="InterPro" id="IPR012337">
    <property type="entry name" value="RNaseH-like_sf"/>
</dbReference>
<dbReference type="InterPro" id="IPR041588">
    <property type="entry name" value="Integrase_H2C2"/>
</dbReference>
<dbReference type="EMBL" id="BKCJ010189555">
    <property type="protein sequence ID" value="GEY56707.1"/>
    <property type="molecule type" value="Genomic_DNA"/>
</dbReference>
<feature type="non-terminal residue" evidence="3">
    <location>
        <position position="1"/>
    </location>
</feature>
<gene>
    <name evidence="3" type="ORF">Tci_428681</name>
</gene>
<proteinExistence type="predicted"/>
<feature type="region of interest" description="Disordered" evidence="1">
    <location>
        <begin position="415"/>
        <end position="523"/>
    </location>
</feature>
<feature type="compositionally biased region" description="Polar residues" evidence="1">
    <location>
        <begin position="475"/>
        <end position="489"/>
    </location>
</feature>
<dbReference type="PANTHER" id="PTHR48475">
    <property type="entry name" value="RIBONUCLEASE H"/>
    <property type="match status" value="1"/>
</dbReference>
<organism evidence="3">
    <name type="scientific">Tanacetum cinerariifolium</name>
    <name type="common">Dalmatian daisy</name>
    <name type="synonym">Chrysanthemum cinerariifolium</name>
    <dbReference type="NCBI Taxonomy" id="118510"/>
    <lineage>
        <taxon>Eukaryota</taxon>
        <taxon>Viridiplantae</taxon>
        <taxon>Streptophyta</taxon>
        <taxon>Embryophyta</taxon>
        <taxon>Tracheophyta</taxon>
        <taxon>Spermatophyta</taxon>
        <taxon>Magnoliopsida</taxon>
        <taxon>eudicotyledons</taxon>
        <taxon>Gunneridae</taxon>
        <taxon>Pentapetalae</taxon>
        <taxon>asterids</taxon>
        <taxon>campanulids</taxon>
        <taxon>Asterales</taxon>
        <taxon>Asteraceae</taxon>
        <taxon>Asteroideae</taxon>
        <taxon>Anthemideae</taxon>
        <taxon>Anthemidinae</taxon>
        <taxon>Tanacetum</taxon>
    </lineage>
</organism>